<dbReference type="Proteomes" id="UP001055219">
    <property type="component" value="Unassembled WGS sequence"/>
</dbReference>
<keyword evidence="1" id="KW-1133">Transmembrane helix</keyword>
<dbReference type="OrthoDB" id="2985014at2759"/>
<protein>
    <submittedName>
        <fullName evidence="2">Uncharacterized protein</fullName>
    </submittedName>
</protein>
<keyword evidence="1" id="KW-0812">Transmembrane</keyword>
<feature type="transmembrane region" description="Helical" evidence="1">
    <location>
        <begin position="12"/>
        <end position="29"/>
    </location>
</feature>
<reference evidence="2" key="2">
    <citation type="submission" date="2022-07" db="EMBL/GenBank/DDBJ databases">
        <authorList>
            <person name="Goncalves M.F.M."/>
            <person name="Hilario S."/>
            <person name="Van De Peer Y."/>
            <person name="Esteves A.C."/>
            <person name="Alves A."/>
        </authorList>
    </citation>
    <scope>NUCLEOTIDE SEQUENCE</scope>
    <source>
        <strain evidence="2">MUM 19.33</strain>
    </source>
</reference>
<dbReference type="InterPro" id="IPR036259">
    <property type="entry name" value="MFS_trans_sf"/>
</dbReference>
<proteinExistence type="predicted"/>
<evidence type="ECO:0000313" key="3">
    <source>
        <dbReference type="Proteomes" id="UP001055219"/>
    </source>
</evidence>
<dbReference type="SUPFAM" id="SSF103473">
    <property type="entry name" value="MFS general substrate transporter"/>
    <property type="match status" value="1"/>
</dbReference>
<reference evidence="2" key="1">
    <citation type="journal article" date="2021" name="J Fungi (Basel)">
        <title>Genomic and Metabolomic Analyses of the Marine Fungus Emericellopsis cladophorae: Insights into Saltwater Adaptability Mechanisms and Its Biosynthetic Potential.</title>
        <authorList>
            <person name="Goncalves M.F.M."/>
            <person name="Hilario S."/>
            <person name="Van de Peer Y."/>
            <person name="Esteves A.C."/>
            <person name="Alves A."/>
        </authorList>
    </citation>
    <scope>NUCLEOTIDE SEQUENCE</scope>
    <source>
        <strain evidence="2">MUM 19.33</strain>
    </source>
</reference>
<sequence length="158" mass="17430">MSNACHTSLLNLPISVLSRLAIGITSWMADKGRIPRPLYPMGVFMVVMALYAILVAYPFNGFVHAATLIGNAFTASFFPLMWPRRLQKTACPTGSAFSIGIINSYVQIGSAIGPQIFRQQYAPRYRENLAKVEMVAQKDGLEVLDDVVDRDLGEKGDF</sequence>
<dbReference type="GeneID" id="75833104"/>
<dbReference type="RefSeq" id="XP_051365437.1">
    <property type="nucleotide sequence ID" value="XM_051503078.1"/>
</dbReference>
<dbReference type="AlphaFoldDB" id="A0A9Q0BH20"/>
<organism evidence="2 3">
    <name type="scientific">Emericellopsis cladophorae</name>
    <dbReference type="NCBI Taxonomy" id="2686198"/>
    <lineage>
        <taxon>Eukaryota</taxon>
        <taxon>Fungi</taxon>
        <taxon>Dikarya</taxon>
        <taxon>Ascomycota</taxon>
        <taxon>Pezizomycotina</taxon>
        <taxon>Sordariomycetes</taxon>
        <taxon>Hypocreomycetidae</taxon>
        <taxon>Hypocreales</taxon>
        <taxon>Bionectriaceae</taxon>
        <taxon>Emericellopsis</taxon>
    </lineage>
</organism>
<keyword evidence="1" id="KW-0472">Membrane</keyword>
<dbReference type="EMBL" id="JAGIXG020000004">
    <property type="protein sequence ID" value="KAI6784581.1"/>
    <property type="molecule type" value="Genomic_DNA"/>
</dbReference>
<keyword evidence="3" id="KW-1185">Reference proteome</keyword>
<gene>
    <name evidence="2" type="ORF">J7T54_006626</name>
</gene>
<feature type="transmembrane region" description="Helical" evidence="1">
    <location>
        <begin position="38"/>
        <end position="57"/>
    </location>
</feature>
<accession>A0A9Q0BH20</accession>
<evidence type="ECO:0000256" key="1">
    <source>
        <dbReference type="SAM" id="Phobius"/>
    </source>
</evidence>
<comment type="caution">
    <text evidence="2">The sequence shown here is derived from an EMBL/GenBank/DDBJ whole genome shotgun (WGS) entry which is preliminary data.</text>
</comment>
<evidence type="ECO:0000313" key="2">
    <source>
        <dbReference type="EMBL" id="KAI6784581.1"/>
    </source>
</evidence>
<name>A0A9Q0BH20_9HYPO</name>